<name>A0A6V8SLI8_9CLOT</name>
<sequence>MIIYKVLYGDTLYSIDHNFRTYPEELVKINNIVYPYQLFEGKELIIPNATLSRELNSKDQSLLNDLATLYYRLQRFP</sequence>
<accession>A0A6V8SLI8</accession>
<reference evidence="2 3" key="1">
    <citation type="submission" date="2020-07" db="EMBL/GenBank/DDBJ databases">
        <title>A new beta-1,3-glucan-decomposing anaerobic bacterium isolated from anoxic soil subjected to biological soil disinfestation.</title>
        <authorList>
            <person name="Ueki A."/>
            <person name="Tonouchi A."/>
        </authorList>
    </citation>
    <scope>NUCLEOTIDE SEQUENCE [LARGE SCALE GENOMIC DNA]</scope>
    <source>
        <strain evidence="2 3">TW1</strain>
    </source>
</reference>
<dbReference type="SMART" id="SM00257">
    <property type="entry name" value="LysM"/>
    <property type="match status" value="1"/>
</dbReference>
<feature type="domain" description="LysM" evidence="1">
    <location>
        <begin position="2"/>
        <end position="46"/>
    </location>
</feature>
<keyword evidence="3" id="KW-1185">Reference proteome</keyword>
<dbReference type="InterPro" id="IPR018392">
    <property type="entry name" value="LysM"/>
</dbReference>
<organism evidence="2 3">
    <name type="scientific">Clostridium fungisolvens</name>
    <dbReference type="NCBI Taxonomy" id="1604897"/>
    <lineage>
        <taxon>Bacteria</taxon>
        <taxon>Bacillati</taxon>
        <taxon>Bacillota</taxon>
        <taxon>Clostridia</taxon>
        <taxon>Eubacteriales</taxon>
        <taxon>Clostridiaceae</taxon>
        <taxon>Clostridium</taxon>
    </lineage>
</organism>
<dbReference type="Proteomes" id="UP000580568">
    <property type="component" value="Unassembled WGS sequence"/>
</dbReference>
<dbReference type="Pfam" id="PF01476">
    <property type="entry name" value="LysM"/>
    <property type="match status" value="1"/>
</dbReference>
<dbReference type="AlphaFoldDB" id="A0A6V8SLI8"/>
<proteinExistence type="predicted"/>
<comment type="caution">
    <text evidence="2">The sequence shown here is derived from an EMBL/GenBank/DDBJ whole genome shotgun (WGS) entry which is preliminary data.</text>
</comment>
<dbReference type="PROSITE" id="PS51782">
    <property type="entry name" value="LYSM"/>
    <property type="match status" value="1"/>
</dbReference>
<protein>
    <recommendedName>
        <fullName evidence="1">LysM domain-containing protein</fullName>
    </recommendedName>
</protein>
<evidence type="ECO:0000313" key="3">
    <source>
        <dbReference type="Proteomes" id="UP000580568"/>
    </source>
</evidence>
<dbReference type="InterPro" id="IPR036779">
    <property type="entry name" value="LysM_dom_sf"/>
</dbReference>
<evidence type="ECO:0000313" key="2">
    <source>
        <dbReference type="EMBL" id="GFP75743.1"/>
    </source>
</evidence>
<dbReference type="CDD" id="cd00118">
    <property type="entry name" value="LysM"/>
    <property type="match status" value="1"/>
</dbReference>
<dbReference type="EMBL" id="BLZR01000001">
    <property type="protein sequence ID" value="GFP75743.1"/>
    <property type="molecule type" value="Genomic_DNA"/>
</dbReference>
<dbReference type="RefSeq" id="WP_244638138.1">
    <property type="nucleotide sequence ID" value="NZ_BLZR01000001.1"/>
</dbReference>
<dbReference type="Gene3D" id="3.10.350.10">
    <property type="entry name" value="LysM domain"/>
    <property type="match status" value="1"/>
</dbReference>
<gene>
    <name evidence="2" type="ORF">bsdtw1_01835</name>
</gene>
<evidence type="ECO:0000259" key="1">
    <source>
        <dbReference type="PROSITE" id="PS51782"/>
    </source>
</evidence>
<dbReference type="SUPFAM" id="SSF54106">
    <property type="entry name" value="LysM domain"/>
    <property type="match status" value="1"/>
</dbReference>